<keyword evidence="2" id="KW-1185">Reference proteome</keyword>
<name>A0ACA9MNN5_9GLOM</name>
<sequence length="111" mass="12475">HMEVTAKTDQNMQPIPLSDMNIHEVAGNRGNFIRTESRLKTVLTIETDDLAFTITTSYPRGGTSIALKAGTARECQQWMKAIEDTRLAYIEGEKKHIRRQSQTGRGSIIVE</sequence>
<comment type="caution">
    <text evidence="1">The sequence shown here is derived from an EMBL/GenBank/DDBJ whole genome shotgun (WGS) entry which is preliminary data.</text>
</comment>
<reference evidence="1" key="1">
    <citation type="submission" date="2021-06" db="EMBL/GenBank/DDBJ databases">
        <authorList>
            <person name="Kallberg Y."/>
            <person name="Tangrot J."/>
            <person name="Rosling A."/>
        </authorList>
    </citation>
    <scope>NUCLEOTIDE SEQUENCE</scope>
    <source>
        <strain evidence="1">CL356</strain>
    </source>
</reference>
<organism evidence="1 2">
    <name type="scientific">Acaulospora colombiana</name>
    <dbReference type="NCBI Taxonomy" id="27376"/>
    <lineage>
        <taxon>Eukaryota</taxon>
        <taxon>Fungi</taxon>
        <taxon>Fungi incertae sedis</taxon>
        <taxon>Mucoromycota</taxon>
        <taxon>Glomeromycotina</taxon>
        <taxon>Glomeromycetes</taxon>
        <taxon>Diversisporales</taxon>
        <taxon>Acaulosporaceae</taxon>
        <taxon>Acaulospora</taxon>
    </lineage>
</organism>
<proteinExistence type="predicted"/>
<feature type="non-terminal residue" evidence="1">
    <location>
        <position position="1"/>
    </location>
</feature>
<accession>A0ACA9MNN5</accession>
<gene>
    <name evidence="1" type="ORF">ACOLOM_LOCUS6764</name>
</gene>
<dbReference type="EMBL" id="CAJVPT010014377">
    <property type="protein sequence ID" value="CAG8603591.1"/>
    <property type="molecule type" value="Genomic_DNA"/>
</dbReference>
<evidence type="ECO:0000313" key="2">
    <source>
        <dbReference type="Proteomes" id="UP000789525"/>
    </source>
</evidence>
<dbReference type="Proteomes" id="UP000789525">
    <property type="component" value="Unassembled WGS sequence"/>
</dbReference>
<evidence type="ECO:0000313" key="1">
    <source>
        <dbReference type="EMBL" id="CAG8603591.1"/>
    </source>
</evidence>
<protein>
    <submittedName>
        <fullName evidence="1">14853_t:CDS:1</fullName>
    </submittedName>
</protein>